<dbReference type="GO" id="GO:0005846">
    <property type="term" value="C:nuclear cap binding complex"/>
    <property type="evidence" value="ECO:0007669"/>
    <property type="project" value="InterPro"/>
</dbReference>
<dbReference type="Gene3D" id="1.25.40.180">
    <property type="match status" value="3"/>
</dbReference>
<feature type="domain" description="MIF4G-like type 2" evidence="2">
    <location>
        <begin position="508"/>
        <end position="759"/>
    </location>
</feature>
<reference evidence="3" key="1">
    <citation type="submission" date="2015-08" db="EMBL/GenBank/DDBJ databases">
        <authorList>
            <person name="Babu N.S."/>
            <person name="Beckwith C.J."/>
            <person name="Beseler K.G."/>
            <person name="Brison A."/>
            <person name="Carone J.V."/>
            <person name="Caskin T.P."/>
            <person name="Diamond M."/>
            <person name="Durham M.E."/>
            <person name="Foxe J.M."/>
            <person name="Go M."/>
            <person name="Henderson B.A."/>
            <person name="Jones I.B."/>
            <person name="McGettigan J.A."/>
            <person name="Micheletti S.J."/>
            <person name="Nasrallah M.E."/>
            <person name="Ortiz D."/>
            <person name="Piller C.R."/>
            <person name="Privatt S.R."/>
            <person name="Schneider S.L."/>
            <person name="Sharp S."/>
            <person name="Smith T.C."/>
            <person name="Stanton J.D."/>
            <person name="Ullery H.E."/>
            <person name="Wilson R.J."/>
            <person name="Serrano M.G."/>
            <person name="Buck G."/>
            <person name="Lee V."/>
            <person name="Wang Y."/>
            <person name="Carvalho R."/>
            <person name="Voegtly L."/>
            <person name="Shi R."/>
            <person name="Duckworth R."/>
            <person name="Johnson A."/>
            <person name="Loviza R."/>
            <person name="Walstead R."/>
            <person name="Shah Z."/>
            <person name="Kiflezghi M."/>
            <person name="Wade K."/>
            <person name="Ball S.L."/>
            <person name="Bradley K.W."/>
            <person name="Asai D.J."/>
            <person name="Bowman C.A."/>
            <person name="Russell D.A."/>
            <person name="Pope W.H."/>
            <person name="Jacobs-Sera D."/>
            <person name="Hendrix R.W."/>
            <person name="Hatfull G.F."/>
        </authorList>
    </citation>
    <scope>NUCLEOTIDE SEQUENCE</scope>
</reference>
<dbReference type="SUPFAM" id="SSF48371">
    <property type="entry name" value="ARM repeat"/>
    <property type="match status" value="3"/>
</dbReference>
<feature type="domain" description="MIF4G-like type 1" evidence="1">
    <location>
        <begin position="363"/>
        <end position="487"/>
    </location>
</feature>
<evidence type="ECO:0000259" key="1">
    <source>
        <dbReference type="Pfam" id="PF09088"/>
    </source>
</evidence>
<dbReference type="EMBL" id="GDKF01009178">
    <property type="protein sequence ID" value="JAT69444.1"/>
    <property type="molecule type" value="Transcribed_RNA"/>
</dbReference>
<dbReference type="PANTHER" id="PTHR12412:SF2">
    <property type="entry name" value="NUCLEAR CAP-BINDING PROTEIN SUBUNIT 1"/>
    <property type="match status" value="1"/>
</dbReference>
<dbReference type="InterPro" id="IPR016024">
    <property type="entry name" value="ARM-type_fold"/>
</dbReference>
<dbReference type="Pfam" id="PF09088">
    <property type="entry name" value="MIF4G_like"/>
    <property type="match status" value="1"/>
</dbReference>
<evidence type="ECO:0000259" key="2">
    <source>
        <dbReference type="Pfam" id="PF09090"/>
    </source>
</evidence>
<name>A0A1D1ZR23_AUXPR</name>
<dbReference type="GO" id="GO:0000339">
    <property type="term" value="F:RNA cap binding"/>
    <property type="evidence" value="ECO:0007669"/>
    <property type="project" value="InterPro"/>
</dbReference>
<proteinExistence type="predicted"/>
<dbReference type="GO" id="GO:0006406">
    <property type="term" value="P:mRNA export from nucleus"/>
    <property type="evidence" value="ECO:0007669"/>
    <property type="project" value="InterPro"/>
</dbReference>
<dbReference type="InterPro" id="IPR015172">
    <property type="entry name" value="MIF4G-like_typ-1"/>
</dbReference>
<dbReference type="GO" id="GO:0003729">
    <property type="term" value="F:mRNA binding"/>
    <property type="evidence" value="ECO:0007669"/>
    <property type="project" value="TreeGrafter"/>
</dbReference>
<dbReference type="InterPro" id="IPR015174">
    <property type="entry name" value="MIF4G-like_typ-2"/>
</dbReference>
<dbReference type="GO" id="GO:0005634">
    <property type="term" value="C:nucleus"/>
    <property type="evidence" value="ECO:0007669"/>
    <property type="project" value="TreeGrafter"/>
</dbReference>
<evidence type="ECO:0008006" key="4">
    <source>
        <dbReference type="Google" id="ProtNLM"/>
    </source>
</evidence>
<dbReference type="PANTHER" id="PTHR12412">
    <property type="entry name" value="CAP BINDING PROTEIN"/>
    <property type="match status" value="1"/>
</dbReference>
<dbReference type="Pfam" id="PF09090">
    <property type="entry name" value="MIF4G_like_2"/>
    <property type="match status" value="1"/>
</dbReference>
<accession>A0A1D1ZR23</accession>
<dbReference type="AlphaFoldDB" id="A0A1D1ZR23"/>
<gene>
    <name evidence="3" type="ORF">g.63860</name>
</gene>
<protein>
    <recommendedName>
        <fullName evidence="4">Nuclear cap-binding protein subunit 1</fullName>
    </recommendedName>
</protein>
<dbReference type="GO" id="GO:0000184">
    <property type="term" value="P:nuclear-transcribed mRNA catabolic process, nonsense-mediated decay"/>
    <property type="evidence" value="ECO:0007669"/>
    <property type="project" value="TreeGrafter"/>
</dbReference>
<evidence type="ECO:0000313" key="3">
    <source>
        <dbReference type="EMBL" id="JAT69444.1"/>
    </source>
</evidence>
<sequence length="791" mass="89096">MASKRQREEIPIPHHEPLLEELVYLGDDAFPTLELERDVMLSAVKRIGRVLHDKGNSPVDAFLDCVLSLSSKIPLYSLIVGLLNVDDEPFVSTLLKEVGHRLAQSLASGAESSKGRILLQFLASLCNVNVVDTGSFLAFILEQMQQVTSVAEQRKDDAPEEWQPHLDSLVYSYLVALPFVEEGAPSHFGDQLQAILRVCRDYLGLRRLRGKSLHPFLMALSEEDTISQSDMGRASFIPDLTEALDQIISLGAFDISSIPRLHAKYEIDLANGKIRSLPDIAVPLDGGNSLPPGASPSVRAALQLEKYPPRRTLQLLDKQHTDGERPALERIIVEDYVLDVLIAFEGDRIECARRLVQGLPITFPYEPLLCQVLFGQMLGLPHSKFRPVMYATLMVDLCKLCKTFPRAMSACVRECFARMNTMDMNLRFRLAEWLAYHLSCFEYVWPWSKWEHVLTKPEHDGQRQFCGLVLDKLVRLSYWERIHSVVPPQFQVLLPPKPIPAKIEYEENELAAEILQKVRAKTSAEDLDVWLESISETNELSAFDLCNLLVRVILDAGSKSYTHMLTLLERYTGPLVVRVTALGRQSEMSLIDGVMEVWKEAPQRVVMAVDRLMTLRLVSAEAVISWIFHKNPFKAANDSLSFATVWEVLHCALDKTVARVQDAKEDLVGHNLDIQGLSLLEEKNLSNIKDVPEDLLAYVKETLAHQEAAFVLLLTSFAVEWSPSYTSVEEHVAKCTDSDEDAHIVFQYNCLVALLREYNTQFAMISGLAADKLKELEAPGLLEAIQKYLLL</sequence>
<organism evidence="3">
    <name type="scientific">Auxenochlorella protothecoides</name>
    <name type="common">Green microalga</name>
    <name type="synonym">Chlorella protothecoides</name>
    <dbReference type="NCBI Taxonomy" id="3075"/>
    <lineage>
        <taxon>Eukaryota</taxon>
        <taxon>Viridiplantae</taxon>
        <taxon>Chlorophyta</taxon>
        <taxon>core chlorophytes</taxon>
        <taxon>Trebouxiophyceae</taxon>
        <taxon>Chlorellales</taxon>
        <taxon>Chlorellaceae</taxon>
        <taxon>Auxenochlorella</taxon>
    </lineage>
</organism>
<dbReference type="InterPro" id="IPR027159">
    <property type="entry name" value="CBP80"/>
</dbReference>